<dbReference type="AlphaFoldDB" id="A0A3B3T2J4"/>
<comment type="subcellular location">
    <subcellularLocation>
        <location evidence="1">Membrane</location>
        <topology evidence="1">Multi-pass membrane protein</topology>
    </subcellularLocation>
</comment>
<evidence type="ECO:0000313" key="7">
    <source>
        <dbReference type="Ensembl" id="ENSPKIP00000036890.1"/>
    </source>
</evidence>
<dbReference type="OrthoDB" id="10014558at2759"/>
<dbReference type="Ensembl" id="ENSPKIT00000017844.1">
    <property type="protein sequence ID" value="ENSPKIP00000036890.1"/>
    <property type="gene ID" value="ENSPKIG00000015300.1"/>
</dbReference>
<feature type="transmembrane region" description="Helical" evidence="6">
    <location>
        <begin position="56"/>
        <end position="76"/>
    </location>
</feature>
<dbReference type="InterPro" id="IPR026572">
    <property type="entry name" value="TMEM267"/>
</dbReference>
<dbReference type="Proteomes" id="UP000261540">
    <property type="component" value="Unplaced"/>
</dbReference>
<dbReference type="RefSeq" id="XP_023692384.1">
    <property type="nucleotide sequence ID" value="XM_023836616.1"/>
</dbReference>
<keyword evidence="8" id="KW-1185">Reference proteome</keyword>
<dbReference type="CTD" id="64417"/>
<reference evidence="7" key="2">
    <citation type="submission" date="2025-09" db="UniProtKB">
        <authorList>
            <consortium name="Ensembl"/>
        </authorList>
    </citation>
    <scope>IDENTIFICATION</scope>
</reference>
<dbReference type="GO" id="GO:0016020">
    <property type="term" value="C:membrane"/>
    <property type="evidence" value="ECO:0007669"/>
    <property type="project" value="UniProtKB-SubCell"/>
</dbReference>
<name>A0A3B3T2J4_9TELE</name>
<keyword evidence="4 6" id="KW-1133">Transmembrane helix</keyword>
<dbReference type="KEGG" id="pki:111856559"/>
<evidence type="ECO:0000256" key="5">
    <source>
        <dbReference type="ARBA" id="ARBA00023136"/>
    </source>
</evidence>
<reference evidence="7" key="1">
    <citation type="submission" date="2025-08" db="UniProtKB">
        <authorList>
            <consortium name="Ensembl"/>
        </authorList>
    </citation>
    <scope>IDENTIFICATION</scope>
</reference>
<organism evidence="7 8">
    <name type="scientific">Paramormyrops kingsleyae</name>
    <dbReference type="NCBI Taxonomy" id="1676925"/>
    <lineage>
        <taxon>Eukaryota</taxon>
        <taxon>Metazoa</taxon>
        <taxon>Chordata</taxon>
        <taxon>Craniata</taxon>
        <taxon>Vertebrata</taxon>
        <taxon>Euteleostomi</taxon>
        <taxon>Actinopterygii</taxon>
        <taxon>Neopterygii</taxon>
        <taxon>Teleostei</taxon>
        <taxon>Osteoglossocephala</taxon>
        <taxon>Osteoglossomorpha</taxon>
        <taxon>Osteoglossiformes</taxon>
        <taxon>Mormyridae</taxon>
        <taxon>Paramormyrops</taxon>
    </lineage>
</organism>
<evidence type="ECO:0000256" key="2">
    <source>
        <dbReference type="ARBA" id="ARBA00013977"/>
    </source>
</evidence>
<protein>
    <recommendedName>
        <fullName evidence="2">Transmembrane protein 267</fullName>
    </recommendedName>
</protein>
<dbReference type="GeneID" id="111856559"/>
<keyword evidence="3 6" id="KW-0812">Transmembrane</keyword>
<evidence type="ECO:0000256" key="3">
    <source>
        <dbReference type="ARBA" id="ARBA00022692"/>
    </source>
</evidence>
<keyword evidence="5 6" id="KW-0472">Membrane</keyword>
<evidence type="ECO:0000256" key="1">
    <source>
        <dbReference type="ARBA" id="ARBA00004141"/>
    </source>
</evidence>
<evidence type="ECO:0000256" key="6">
    <source>
        <dbReference type="SAM" id="Phobius"/>
    </source>
</evidence>
<dbReference type="PANTHER" id="PTHR13628:SF1">
    <property type="entry name" value="TRANSMEMBRANE PROTEIN 267"/>
    <property type="match status" value="1"/>
</dbReference>
<evidence type="ECO:0000313" key="8">
    <source>
        <dbReference type="Proteomes" id="UP000261540"/>
    </source>
</evidence>
<dbReference type="STRING" id="1676925.ENSPKIP00000036890"/>
<accession>A0A3B3T2J4</accession>
<sequence>MDLEEEVAKAQALLQTHSPSSVVASLGLAVFCVCVDHLLLLSLVQQHAWLRAAVDNGAHGAIGLWSWAIVVGLRTWSGVWESVLAGCLASAVDLDHFYLAGSFSLEAALNLPRRPPLHCSSLILLLCGSLHLLIRACRPGAPWRPLPWLLFISLASHHIRDGTRRGLWVWPFGNTPPLPYWLYVALTVTLPQLCSVLMGVLGTREADSRRHKAALDV</sequence>
<dbReference type="PANTHER" id="PTHR13628">
    <property type="entry name" value="TRANSMEMBRANE PROTEIN 267"/>
    <property type="match status" value="1"/>
</dbReference>
<proteinExistence type="predicted"/>
<evidence type="ECO:0000256" key="4">
    <source>
        <dbReference type="ARBA" id="ARBA00022989"/>
    </source>
</evidence>
<feature type="transmembrane region" description="Helical" evidence="6">
    <location>
        <begin position="180"/>
        <end position="202"/>
    </location>
</feature>
<dbReference type="GeneTree" id="ENSGT00390000003050"/>
<feature type="transmembrane region" description="Helical" evidence="6">
    <location>
        <begin position="22"/>
        <end position="44"/>
    </location>
</feature>